<sequence length="2294" mass="258270">MKIKVARFTQLQVRHQKITFKSPDLELGVRTRYAQFEFSVSDLSGNTIRDQVFRIVLQPVNNQMPRAEVKALEVKELSEAILGDEQLKVYDEDTIDDDITFTVTAVPRYGVLLRDELEMQYLDTFSVQDVAASRMWYRHMVQGEASDELGLTVDDGVQQTSFLSEIVIIPEEKNVTCHVYNMTVTVKEHSRQAIKIHASSQSPRDTDIILRIASPPRVGRILRAGKMSYEFSVQDLEAGLIFYEHIGRETGLRGDTDHFNLTLLNDTETWIREGRRYEAVDVVTMILPVDSQPPIVSRIKQLVVLEGGKTKLTSRHLTITDPDTRDSDVTCTIDVQPTVGFLENVTPSPGSEISNAGKRVTSFTIDDIRAGRVSYVQDMYQGSEPTMDWVAFSCSDGNNTSPRYLINIDILPQNDEKPQIFTRDFYVDEGDEKIIDVTVLNADDTDEPLDELMFFVVTPPRHGMITDRRKGATTPVPRFSLTQIKKSTSIVYQHDGSESTRDSFAVCVSDGKYNTTRSIPVFISPVDDEEPTLSVNAGLRIASIGESKTITPNNLKAQDVDSPDEDISFVVRSPPRAGFLRLINLNGSVQILAQWQSFTQRDIDERRLVYSHNPNIPSERDQMKFDLSDGQNTRINQDFYVEISAGDRVHPTVINKGVRLAQSSRVIISTNFLSASDTGSPNEKLRYSLKKQPQKGRLEHLDFPGVQLDSFTQLDLAGNKIVYIHTSKDEATADSFDFEVSDGTNGVVRAFLVTLLNIDNKNPVLIHTKLVVNEGEDVLITPFELRVEDQDTQPENLVYTVTRVPLHGWLLNSGMPSRVFTQEDINLNRISYAHDGTDVDKDSFQVAVSDGMHNEFYVFPDTETLVREPREIHVVVVPVDNRIPQLVLNRGATNLHSLPGNRVGLVIRSDALRVEDMDSKNSELLYTVTHHPVNGMLVMEGRCNGNKCVTNFTQSHIDAGNISYVLHNGCNATNDAFDFDVSDPAGNTLRFQRFSLTWAWVSFERQKYQARETDGILRLSVIRRGFLGDPSFVRMAIKGLTATRDQDFSLVGPAHVQFSPGQSRAEWKLHVQDDGKYEGNESLEVELTSPQMCVIRQPRTAHVTITDPEDVPSVEVVRSHLVVDENVGEVKVPLRRTGDTTQRLYVTCVTNSYGEAEEGWATGTLPTSILSYTDFISRPGNKDSVITFEKEETTKDCPVIIIDDSLYENEEKFYVTVISHLGSKINRDKNTSVVVIAPDAKDEPKIFFDQPRYSVDESVGKIDVNLRRSGTDLSKPSSVFVRSRQMEPISARATEDYIPVIQMVYFPPFSEHQSVQVTIRDDQGLPRVEGMEEFELVLRTPINTGIGEASKTVIAIDDSMSDLPIIQFDKKSYSTNEETGTLNVVLVRTGDLRYTSSVRCYTRYMSAQVDEDFKERPDTHDSLIRFNPGENRKTCPVTILDDIMYEGREKFRLKLGSVDKESRIGERNATVITIVDTIDKPLIQFTKERVFVVGPAVSGAHNEALITVQKTGDPTTRSKVRVYTLDGSAKAGKGYQPMTEIVEFSANTSTYVIPIKILFDAHRKIRRAFTVHLSSDITGESGLGIKKVIVYIEQPSTNPAVTFPLSPKVVSLRDYDDVSRAETEIIMGYPLICVTACDPKHPRYAETGSICSSQRIDNRLTQFRWQVGDGLRDMTGDTFFTRTDLVTLDSVYLVPGSRVRCVARAVSDRGELGLESTSAQVNVSTNEGLCVSRDPHRMGSQQIVASISFTGNTGNQYSNKVHIKLVLPHTDGLVPLISTKRLTNFKRILRPGVLRTAQHKCSNLLDLNELITSFGFATNSIKDRKSMNEGEPYQFSVGLRGNRTLRFYRNLDLESCVWTFNSYYDLSELIQHCGAAVTSDGQSRDIAQSQLTVRVPLYVSYVYRVPRNRGDWIHYDHAMYLRLHLTYDTAVLLNNGVQTPEGGLFNGDLWPTAISVREEDKRLVVNFKTKTKFRGTYLLKNPGTQAMAVVMSRDRPHLSFALSLVSSEQTFDYPQQSWRFQSQYALRDYTGVYFIKLIPCTAEEGVSYSEPPTCHPRDPVTFTLPIRFQQVPDPVPAQFTLSAKFLLMAERDLWLNRDVGKKEDWNVDAAFSRDSKIYGRITLLEGSGLGRGNNGYALAAEKVYLCTGVGEFIPTYDPRKNKFGCMARSLYLEHRLKVLDREEPNSVDKHLSNVPFDAKFAEEEIIATNFSEDPGCDGFMMNSAPLFEVPRSRKWFMHAIYSVTSGSRPRPARSVGHSTADKNEVTSHIVSEVDSRSFKLSHRLYRRDIKIHSK</sequence>
<evidence type="ECO:0000256" key="3">
    <source>
        <dbReference type="ARBA" id="ARBA00022737"/>
    </source>
</evidence>
<dbReference type="PROSITE" id="PS51854">
    <property type="entry name" value="CSPG"/>
    <property type="match status" value="7"/>
</dbReference>
<feature type="repeat" description="CSPG" evidence="6">
    <location>
        <begin position="63"/>
        <end position="154"/>
    </location>
</feature>
<feature type="domain" description="Calx-beta" evidence="7">
    <location>
        <begin position="1233"/>
        <end position="1339"/>
    </location>
</feature>
<feature type="repeat" description="CSPG" evidence="6">
    <location>
        <begin position="293"/>
        <end position="395"/>
    </location>
</feature>
<feature type="domain" description="Calx-beta" evidence="7">
    <location>
        <begin position="1470"/>
        <end position="1574"/>
    </location>
</feature>
<dbReference type="Pfam" id="PF16184">
    <property type="entry name" value="Cadherin_3"/>
    <property type="match status" value="7"/>
</dbReference>
<gene>
    <name evidence="8" type="primary">frem3</name>
    <name evidence="8" type="ORF">OS493_026334</name>
</gene>
<keyword evidence="3" id="KW-0677">Repeat</keyword>
<comment type="similarity">
    <text evidence="1">Belongs to the FRAS1 family.</text>
</comment>
<evidence type="ECO:0000256" key="6">
    <source>
        <dbReference type="PROSITE-ProRule" id="PRU01201"/>
    </source>
</evidence>
<dbReference type="GO" id="GO:0016020">
    <property type="term" value="C:membrane"/>
    <property type="evidence" value="ECO:0007669"/>
    <property type="project" value="InterPro"/>
</dbReference>
<dbReference type="Gene3D" id="2.60.40.2030">
    <property type="match status" value="5"/>
</dbReference>
<dbReference type="InterPro" id="IPR038081">
    <property type="entry name" value="CalX-like_sf"/>
</dbReference>
<dbReference type="PANTHER" id="PTHR45739:SF8">
    <property type="entry name" value="FRAS1-RELATED EXTRACELLULAR MATRIX PROTEIN 1"/>
    <property type="match status" value="1"/>
</dbReference>
<protein>
    <submittedName>
        <fullName evidence="8">Extracellular matrix</fullName>
    </submittedName>
</protein>
<feature type="domain" description="Calx-beta" evidence="7">
    <location>
        <begin position="989"/>
        <end position="1088"/>
    </location>
</feature>
<dbReference type="EMBL" id="MU825895">
    <property type="protein sequence ID" value="KAJ7383800.1"/>
    <property type="molecule type" value="Genomic_DNA"/>
</dbReference>
<evidence type="ECO:0000256" key="2">
    <source>
        <dbReference type="ARBA" id="ARBA00022729"/>
    </source>
</evidence>
<feature type="repeat" description="CSPG" evidence="6">
    <location>
        <begin position="416"/>
        <end position="509"/>
    </location>
</feature>
<dbReference type="Pfam" id="PF03160">
    <property type="entry name" value="Calx-beta"/>
    <property type="match status" value="4"/>
</dbReference>
<feature type="repeat" description="CSPG" evidence="6">
    <location>
        <begin position="883"/>
        <end position="982"/>
    </location>
</feature>
<keyword evidence="2" id="KW-0732">Signal</keyword>
<feature type="repeat" description="CSPG" evidence="6">
    <location>
        <begin position="530"/>
        <end position="628"/>
    </location>
</feature>
<name>A0A9W9ZM26_9CNID</name>
<proteinExistence type="inferred from homology"/>
<dbReference type="GO" id="GO:0007154">
    <property type="term" value="P:cell communication"/>
    <property type="evidence" value="ECO:0007669"/>
    <property type="project" value="InterPro"/>
</dbReference>
<feature type="repeat" description="CSPG" evidence="6">
    <location>
        <begin position="649"/>
        <end position="741"/>
    </location>
</feature>
<dbReference type="InterPro" id="IPR051561">
    <property type="entry name" value="FRAS1_ECM"/>
</dbReference>
<evidence type="ECO:0000256" key="4">
    <source>
        <dbReference type="ARBA" id="ARBA00022837"/>
    </source>
</evidence>
<evidence type="ECO:0000259" key="7">
    <source>
        <dbReference type="SMART" id="SM00237"/>
    </source>
</evidence>
<feature type="repeat" description="CSPG" evidence="6">
    <location>
        <begin position="761"/>
        <end position="849"/>
    </location>
</feature>
<dbReference type="InterPro" id="IPR003644">
    <property type="entry name" value="Calx_beta"/>
</dbReference>
<feature type="domain" description="Calx-beta" evidence="7">
    <location>
        <begin position="1101"/>
        <end position="1218"/>
    </location>
</feature>
<feature type="domain" description="Calx-beta" evidence="7">
    <location>
        <begin position="1351"/>
        <end position="1456"/>
    </location>
</feature>
<evidence type="ECO:0000313" key="9">
    <source>
        <dbReference type="Proteomes" id="UP001163046"/>
    </source>
</evidence>
<dbReference type="InterPro" id="IPR039005">
    <property type="entry name" value="CSPG_rpt"/>
</dbReference>
<dbReference type="SMART" id="SM00237">
    <property type="entry name" value="Calx_beta"/>
    <property type="match status" value="5"/>
</dbReference>
<comment type="caution">
    <text evidence="8">The sequence shown here is derived from an EMBL/GenBank/DDBJ whole genome shotgun (WGS) entry which is preliminary data.</text>
</comment>
<keyword evidence="9" id="KW-1185">Reference proteome</keyword>
<reference evidence="8" key="1">
    <citation type="submission" date="2023-01" db="EMBL/GenBank/DDBJ databases">
        <title>Genome assembly of the deep-sea coral Lophelia pertusa.</title>
        <authorList>
            <person name="Herrera S."/>
            <person name="Cordes E."/>
        </authorList>
    </citation>
    <scope>NUCLEOTIDE SEQUENCE</scope>
    <source>
        <strain evidence="8">USNM1676648</strain>
        <tissue evidence="8">Polyp</tissue>
    </source>
</reference>
<evidence type="ECO:0000313" key="8">
    <source>
        <dbReference type="EMBL" id="KAJ7383800.1"/>
    </source>
</evidence>
<evidence type="ECO:0000256" key="5">
    <source>
        <dbReference type="ARBA" id="ARBA00023180"/>
    </source>
</evidence>
<keyword evidence="4" id="KW-0106">Calcium</keyword>
<dbReference type="GO" id="GO:0009653">
    <property type="term" value="P:anatomical structure morphogenesis"/>
    <property type="evidence" value="ECO:0007669"/>
    <property type="project" value="TreeGrafter"/>
</dbReference>
<dbReference type="PANTHER" id="PTHR45739">
    <property type="entry name" value="MATRIX PROTEIN, PUTATIVE-RELATED"/>
    <property type="match status" value="1"/>
</dbReference>
<dbReference type="SUPFAM" id="SSF141072">
    <property type="entry name" value="CalX-like"/>
    <property type="match status" value="5"/>
</dbReference>
<organism evidence="8 9">
    <name type="scientific">Desmophyllum pertusum</name>
    <dbReference type="NCBI Taxonomy" id="174260"/>
    <lineage>
        <taxon>Eukaryota</taxon>
        <taxon>Metazoa</taxon>
        <taxon>Cnidaria</taxon>
        <taxon>Anthozoa</taxon>
        <taxon>Hexacorallia</taxon>
        <taxon>Scleractinia</taxon>
        <taxon>Caryophylliina</taxon>
        <taxon>Caryophylliidae</taxon>
        <taxon>Desmophyllum</taxon>
    </lineage>
</organism>
<keyword evidence="5" id="KW-0325">Glycoprotein</keyword>
<accession>A0A9W9ZM26</accession>
<dbReference type="Proteomes" id="UP001163046">
    <property type="component" value="Unassembled WGS sequence"/>
</dbReference>
<dbReference type="OrthoDB" id="430044at2759"/>
<evidence type="ECO:0000256" key="1">
    <source>
        <dbReference type="ARBA" id="ARBA00005529"/>
    </source>
</evidence>